<gene>
    <name evidence="2" type="ORF">MBUL_02720</name>
</gene>
<feature type="region of interest" description="Disordered" evidence="1">
    <location>
        <begin position="97"/>
        <end position="117"/>
    </location>
</feature>
<evidence type="ECO:0000313" key="2">
    <source>
        <dbReference type="EMBL" id="CAA2104470.1"/>
    </source>
</evidence>
<dbReference type="EMBL" id="LR743504">
    <property type="protein sequence ID" value="CAA2104470.1"/>
    <property type="molecule type" value="Genomic_DNA"/>
</dbReference>
<reference evidence="2" key="1">
    <citation type="submission" date="2019-12" db="EMBL/GenBank/DDBJ databases">
        <authorList>
            <person name="Cremers G."/>
        </authorList>
    </citation>
    <scope>NUCLEOTIDE SEQUENCE</scope>
    <source>
        <strain evidence="2">Mbul1</strain>
    </source>
</reference>
<dbReference type="InterPro" id="IPR014917">
    <property type="entry name" value="DUF1800"/>
</dbReference>
<dbReference type="Pfam" id="PF08811">
    <property type="entry name" value="DUF1800"/>
    <property type="match status" value="1"/>
</dbReference>
<dbReference type="AlphaFoldDB" id="A0A679IZY2"/>
<evidence type="ECO:0000256" key="1">
    <source>
        <dbReference type="SAM" id="MobiDB-lite"/>
    </source>
</evidence>
<proteinExistence type="predicted"/>
<protein>
    <recommendedName>
        <fullName evidence="3">DUF1800 domain-containing protein</fullName>
    </recommendedName>
</protein>
<name>A0A679IZY2_9HYPH</name>
<organism evidence="2">
    <name type="scientific">Methylobacterium bullatum</name>
    <dbReference type="NCBI Taxonomy" id="570505"/>
    <lineage>
        <taxon>Bacteria</taxon>
        <taxon>Pseudomonadati</taxon>
        <taxon>Pseudomonadota</taxon>
        <taxon>Alphaproteobacteria</taxon>
        <taxon>Hyphomicrobiales</taxon>
        <taxon>Methylobacteriaceae</taxon>
        <taxon>Methylobacterium</taxon>
    </lineage>
</organism>
<evidence type="ECO:0008006" key="3">
    <source>
        <dbReference type="Google" id="ProtNLM"/>
    </source>
</evidence>
<sequence>MSRNLAFSNAVGRFGLGCGAIDLPAVDDPRGYVRAQLDMPLTVPEAKLMSSSDQLQAMMHRRQIARQRREAMADPGSGNAKVKQDGAMAMAPRTEPSMAGGMMENEPETTVPQAPTTKNPDELIAWLRLAAATKAPLHERLFLHWSNHFTVGAGKGKSSLTAGSFQREAIRPFILGRFHDMAKAAILHASMLYYLDNASSIGPDSKVGRIKKSGLNENLGREVLELHTLGVDGGYSQADVTALASVLTGWTVDLKPQSETFGEVVFQERLHQPGPKTILGKRYPEAGADEFLAVLTDLARHPSTARYVTRRMARAFVSEKVSDSLQNSLAKVFRDSGGDLKAVTAALIQSDEAWTAAPVKLRSPLEFLAATGRLLGQTPVRPSPKASLLAMGQPFLAAPSPKGWAEEDDAWVTSDGIKSRIDWAQQCARLNADQVDIRKLVDDRIGSYFSDETRRVIRQGESPEQALALLMLSPEFQRR</sequence>
<accession>A0A679IZY2</accession>
<feature type="compositionally biased region" description="Polar residues" evidence="1">
    <location>
        <begin position="108"/>
        <end position="117"/>
    </location>
</feature>